<dbReference type="EC" id="2.7.4.-" evidence="10"/>
<comment type="miscellaneous">
    <text evidence="10">Both phosphorylation and phosphorolysis are carried out by the same active site and suggest a common mechanism for both reactions.</text>
</comment>
<dbReference type="GO" id="GO:0005524">
    <property type="term" value="F:ATP binding"/>
    <property type="evidence" value="ECO:0007669"/>
    <property type="project" value="UniProtKB-UniRule"/>
</dbReference>
<comment type="domain">
    <text evidence="10">The Walker A ATP-binding motif also binds Pi and PPi.</text>
</comment>
<dbReference type="PANTHER" id="PTHR30305">
    <property type="entry name" value="PROTEIN YJDM-RELATED"/>
    <property type="match status" value="1"/>
</dbReference>
<organism evidence="13 14">
    <name type="scientific">Breznakia blatticola</name>
    <dbReference type="NCBI Taxonomy" id="1754012"/>
    <lineage>
        <taxon>Bacteria</taxon>
        <taxon>Bacillati</taxon>
        <taxon>Bacillota</taxon>
        <taxon>Erysipelotrichia</taxon>
        <taxon>Erysipelotrichales</taxon>
        <taxon>Erysipelotrichaceae</taxon>
        <taxon>Breznakia</taxon>
    </lineage>
</organism>
<dbReference type="EMBL" id="SODD01000012">
    <property type="protein sequence ID" value="TDW20565.1"/>
    <property type="molecule type" value="Genomic_DNA"/>
</dbReference>
<evidence type="ECO:0000256" key="4">
    <source>
        <dbReference type="ARBA" id="ARBA00022679"/>
    </source>
</evidence>
<feature type="region of interest" description="Important for the catalytic mechanism of both phosphorylation and dephosphorylation" evidence="10">
    <location>
        <begin position="200"/>
        <end position="209"/>
    </location>
</feature>
<feature type="active site" evidence="10">
    <location>
        <position position="138"/>
    </location>
</feature>
<feature type="binding site" evidence="10">
    <location>
        <begin position="153"/>
        <end position="160"/>
    </location>
    <ligand>
        <name>ATP</name>
        <dbReference type="ChEBI" id="CHEBI:30616"/>
    </ligand>
</feature>
<keyword evidence="4 10" id="KW-0808">Transferase</keyword>
<keyword evidence="3 10" id="KW-0723">Serine/threonine-protein kinase</keyword>
<evidence type="ECO:0000256" key="3">
    <source>
        <dbReference type="ARBA" id="ARBA00022527"/>
    </source>
</evidence>
<gene>
    <name evidence="10" type="primary">hprK</name>
    <name evidence="13" type="ORF">EDD63_11231</name>
</gene>
<dbReference type="RefSeq" id="WP_134169110.1">
    <property type="nucleotide sequence ID" value="NZ_SODD01000012.1"/>
</dbReference>
<dbReference type="GO" id="GO:0004674">
    <property type="term" value="F:protein serine/threonine kinase activity"/>
    <property type="evidence" value="ECO:0007669"/>
    <property type="project" value="UniProtKB-KW"/>
</dbReference>
<evidence type="ECO:0000256" key="8">
    <source>
        <dbReference type="ARBA" id="ARBA00023268"/>
    </source>
</evidence>
<feature type="domain" description="HPr kinase/phosphorylase C-terminal" evidence="12">
    <location>
        <begin position="130"/>
        <end position="298"/>
    </location>
</feature>
<proteinExistence type="inferred from homology"/>
<evidence type="ECO:0000256" key="7">
    <source>
        <dbReference type="ARBA" id="ARBA00022840"/>
    </source>
</evidence>
<feature type="binding site" evidence="10">
    <location>
        <position position="201"/>
    </location>
    <ligand>
        <name>Mg(2+)</name>
        <dbReference type="ChEBI" id="CHEBI:18420"/>
    </ligand>
</feature>
<evidence type="ECO:0000256" key="9">
    <source>
        <dbReference type="ARBA" id="ARBA00047657"/>
    </source>
</evidence>
<keyword evidence="6 10" id="KW-0418">Kinase</keyword>
<feature type="active site" evidence="10">
    <location>
        <position position="159"/>
    </location>
</feature>
<evidence type="ECO:0000256" key="2">
    <source>
        <dbReference type="ARBA" id="ARBA00006883"/>
    </source>
</evidence>
<dbReference type="InterPro" id="IPR003755">
    <property type="entry name" value="HPr(Ser)_kin/Pase"/>
</dbReference>
<reference evidence="13 14" key="1">
    <citation type="submission" date="2019-03" db="EMBL/GenBank/DDBJ databases">
        <title>Genomic Encyclopedia of Type Strains, Phase IV (KMG-IV): sequencing the most valuable type-strain genomes for metagenomic binning, comparative biology and taxonomic classification.</title>
        <authorList>
            <person name="Goeker M."/>
        </authorList>
    </citation>
    <scope>NUCLEOTIDE SEQUENCE [LARGE SCALE GENOMIC DNA]</scope>
    <source>
        <strain evidence="13 14">DSM 28867</strain>
    </source>
</reference>
<feature type="domain" description="HPr(Ser) kinase/phosphorylase N-terminal" evidence="11">
    <location>
        <begin position="3"/>
        <end position="127"/>
    </location>
</feature>
<keyword evidence="10" id="KW-0119">Carbohydrate metabolism</keyword>
<dbReference type="GO" id="GO:0000287">
    <property type="term" value="F:magnesium ion binding"/>
    <property type="evidence" value="ECO:0007669"/>
    <property type="project" value="UniProtKB-UniRule"/>
</dbReference>
<feature type="active site" evidence="10">
    <location>
        <position position="242"/>
    </location>
</feature>
<evidence type="ECO:0000259" key="12">
    <source>
        <dbReference type="Pfam" id="PF07475"/>
    </source>
</evidence>
<dbReference type="GO" id="GO:0004712">
    <property type="term" value="F:protein serine/threonine/tyrosine kinase activity"/>
    <property type="evidence" value="ECO:0007669"/>
    <property type="project" value="UniProtKB-UniRule"/>
</dbReference>
<dbReference type="InterPro" id="IPR028979">
    <property type="entry name" value="Ser_kin/Pase_Hpr-like_N_sf"/>
</dbReference>
<dbReference type="InterPro" id="IPR011104">
    <property type="entry name" value="Hpr_kin/Pase_C"/>
</dbReference>
<comment type="similarity">
    <text evidence="2 10">Belongs to the HPrK/P family.</text>
</comment>
<feature type="active site" description="Proton acceptor; for phosphorylation activity. Proton donor; for dephosphorylation activity" evidence="10">
    <location>
        <position position="177"/>
    </location>
</feature>
<comment type="subunit">
    <text evidence="10">Homohexamer.</text>
</comment>
<dbReference type="GO" id="GO:0006109">
    <property type="term" value="P:regulation of carbohydrate metabolic process"/>
    <property type="evidence" value="ECO:0007669"/>
    <property type="project" value="UniProtKB-UniRule"/>
</dbReference>
<dbReference type="CDD" id="cd01918">
    <property type="entry name" value="HprK_C"/>
    <property type="match status" value="1"/>
</dbReference>
<dbReference type="HAMAP" id="MF_01249">
    <property type="entry name" value="HPr_kinase"/>
    <property type="match status" value="1"/>
</dbReference>
<comment type="catalytic activity">
    <reaction evidence="1 10">
        <text>[HPr protein]-L-serine + ATP = [HPr protein]-O-phospho-L-serine + ADP + H(+)</text>
        <dbReference type="Rhea" id="RHEA:46600"/>
        <dbReference type="Rhea" id="RHEA-COMP:11602"/>
        <dbReference type="Rhea" id="RHEA-COMP:11603"/>
        <dbReference type="ChEBI" id="CHEBI:15378"/>
        <dbReference type="ChEBI" id="CHEBI:29999"/>
        <dbReference type="ChEBI" id="CHEBI:30616"/>
        <dbReference type="ChEBI" id="CHEBI:83421"/>
        <dbReference type="ChEBI" id="CHEBI:456216"/>
    </reaction>
</comment>
<comment type="function">
    <text evidence="10">Catalyzes the ATP- as well as the pyrophosphate-dependent phosphorylation of a specific serine residue in HPr, a phosphocarrier protein of the phosphoenolpyruvate-dependent sugar phosphotransferase system (PTS). HprK/P also catalyzes the pyrophosphate-producing, inorganic phosphate-dependent dephosphorylation (phosphorolysis) of seryl-phosphorylated HPr (P-Ser-HPr). The two antagonistic activities of HprK/P are regulated by several intracellular metabolites, which change their concentration in response to the absence or presence of rapidly metabolisable carbon sources (glucose, fructose, etc.) in the growth medium. Therefore, by controlling the phosphorylation state of HPr, HPrK/P is a sensor enzyme that plays a major role in the regulation of carbon metabolism and sugar transport: it mediates carbon catabolite repression (CCR), and regulates PTS-catalyzed carbohydrate uptake and inducer exclusion.</text>
</comment>
<dbReference type="InterPro" id="IPR011126">
    <property type="entry name" value="Hpr_kin/Pase_Hpr_N"/>
</dbReference>
<keyword evidence="10" id="KW-0479">Metal-binding</keyword>
<keyword evidence="5 10" id="KW-0547">Nucleotide-binding</keyword>
<evidence type="ECO:0000313" key="14">
    <source>
        <dbReference type="Proteomes" id="UP000294743"/>
    </source>
</evidence>
<dbReference type="NCBIfam" id="TIGR00679">
    <property type="entry name" value="hpr-ser"/>
    <property type="match status" value="1"/>
</dbReference>
<dbReference type="InterPro" id="IPR027417">
    <property type="entry name" value="P-loop_NTPase"/>
</dbReference>
<keyword evidence="10" id="KW-0460">Magnesium</keyword>
<dbReference type="PANTHER" id="PTHR30305:SF1">
    <property type="entry name" value="HPR KINASE_PHOSPHORYLASE"/>
    <property type="match status" value="1"/>
</dbReference>
<comment type="cofactor">
    <cofactor evidence="10">
        <name>Mg(2+)</name>
        <dbReference type="ChEBI" id="CHEBI:18420"/>
    </cofactor>
</comment>
<comment type="catalytic activity">
    <reaction evidence="9 10">
        <text>[HPr protein]-O-phospho-L-serine + phosphate + H(+) = [HPr protein]-L-serine + diphosphate</text>
        <dbReference type="Rhea" id="RHEA:46604"/>
        <dbReference type="Rhea" id="RHEA-COMP:11602"/>
        <dbReference type="Rhea" id="RHEA-COMP:11603"/>
        <dbReference type="ChEBI" id="CHEBI:15378"/>
        <dbReference type="ChEBI" id="CHEBI:29999"/>
        <dbReference type="ChEBI" id="CHEBI:33019"/>
        <dbReference type="ChEBI" id="CHEBI:43474"/>
        <dbReference type="ChEBI" id="CHEBI:83421"/>
    </reaction>
</comment>
<dbReference type="AlphaFoldDB" id="A0A4R7ZSG1"/>
<dbReference type="Pfam" id="PF02603">
    <property type="entry name" value="Hpr_kinase_N"/>
    <property type="match status" value="1"/>
</dbReference>
<keyword evidence="14" id="KW-1185">Reference proteome</keyword>
<dbReference type="GO" id="GO:0000155">
    <property type="term" value="F:phosphorelay sensor kinase activity"/>
    <property type="evidence" value="ECO:0007669"/>
    <property type="project" value="InterPro"/>
</dbReference>
<feature type="binding site" evidence="10">
    <location>
        <position position="160"/>
    </location>
    <ligand>
        <name>Mg(2+)</name>
        <dbReference type="ChEBI" id="CHEBI:18420"/>
    </ligand>
</feature>
<evidence type="ECO:0000256" key="5">
    <source>
        <dbReference type="ARBA" id="ARBA00022741"/>
    </source>
</evidence>
<evidence type="ECO:0000259" key="11">
    <source>
        <dbReference type="Pfam" id="PF02603"/>
    </source>
</evidence>
<keyword evidence="7 10" id="KW-0067">ATP-binding</keyword>
<evidence type="ECO:0000313" key="13">
    <source>
        <dbReference type="EMBL" id="TDW20565.1"/>
    </source>
</evidence>
<dbReference type="SUPFAM" id="SSF75138">
    <property type="entry name" value="HprK N-terminal domain-like"/>
    <property type="match status" value="1"/>
</dbReference>
<comment type="caution">
    <text evidence="13">The sequence shown here is derived from an EMBL/GenBank/DDBJ whole genome shotgun (WGS) entry which is preliminary data.</text>
</comment>
<name>A0A4R7ZSG1_9FIRM</name>
<protein>
    <recommendedName>
        <fullName evidence="10">HPr kinase/phosphorylase</fullName>
        <shortName evidence="10">HPrK/P</shortName>
        <ecNumber evidence="10">2.7.11.-</ecNumber>
        <ecNumber evidence="10">2.7.4.-</ecNumber>
    </recommendedName>
    <alternativeName>
        <fullName evidence="10">HPr(Ser) kinase/phosphorylase</fullName>
    </alternativeName>
</protein>
<evidence type="ECO:0000256" key="6">
    <source>
        <dbReference type="ARBA" id="ARBA00022777"/>
    </source>
</evidence>
<dbReference type="OrthoDB" id="9778803at2"/>
<dbReference type="Pfam" id="PF07475">
    <property type="entry name" value="Hpr_kinase_C"/>
    <property type="match status" value="1"/>
</dbReference>
<sequence length="314" mass="35589">MSVKVRELKEHFDFDVLCGDEKALNREITIADPNRAGLELAGFFAYSQPKRIVILGDKEIEYIKTMTSEQKKKSFDFITGEKTPLILVTNHHECPVELLDIAKEKNFPILRSNQRTSRMTTNLVSYLDERLAKIDSLHGVLLNIYGKGVMIRGESGMGKSEVALDLVRRGHQLISDDLIDCYLIHNEIIGYPPKLLEGFIELRGIGIINIRKLYGSSSTLPRKKVDFVIELTSWDNAQEYDRVGIEDQKYECILGIEIPKIILPIRGGRSMATIIESAVTNIVLQEEGYNSARDFEQRVLSLIETQKSESEGDK</sequence>
<dbReference type="EC" id="2.7.11.-" evidence="10"/>
<evidence type="ECO:0000256" key="1">
    <source>
        <dbReference type="ARBA" id="ARBA00001120"/>
    </source>
</evidence>
<accession>A0A4R7ZSG1</accession>
<evidence type="ECO:0000256" key="10">
    <source>
        <dbReference type="HAMAP-Rule" id="MF_01249"/>
    </source>
</evidence>
<dbReference type="SUPFAM" id="SSF53795">
    <property type="entry name" value="PEP carboxykinase-like"/>
    <property type="match status" value="1"/>
</dbReference>
<keyword evidence="8 10" id="KW-0511">Multifunctional enzyme</keyword>
<dbReference type="Gene3D" id="3.40.50.300">
    <property type="entry name" value="P-loop containing nucleotide triphosphate hydrolases"/>
    <property type="match status" value="1"/>
</dbReference>
<dbReference type="Gene3D" id="3.40.1390.20">
    <property type="entry name" value="HprK N-terminal domain-like"/>
    <property type="match status" value="1"/>
</dbReference>
<dbReference type="Proteomes" id="UP000294743">
    <property type="component" value="Unassembled WGS sequence"/>
</dbReference>
<feature type="region of interest" description="Important for the catalytic mechanism of dephosphorylation" evidence="10">
    <location>
        <begin position="264"/>
        <end position="269"/>
    </location>
</feature>